<reference evidence="9 10" key="2">
    <citation type="submission" date="2016-08" db="EMBL/GenBank/DDBJ databases">
        <title>Pervasive Adenine N6-methylation of Active Genes in Fungi.</title>
        <authorList>
            <consortium name="DOE Joint Genome Institute"/>
            <person name="Mondo S.J."/>
            <person name="Dannebaum R.O."/>
            <person name="Kuo R.C."/>
            <person name="Labutti K."/>
            <person name="Haridas S."/>
            <person name="Kuo A."/>
            <person name="Salamov A."/>
            <person name="Ahrendt S.R."/>
            <person name="Lipzen A."/>
            <person name="Sullivan W."/>
            <person name="Andreopoulos W.B."/>
            <person name="Clum A."/>
            <person name="Lindquist E."/>
            <person name="Daum C."/>
            <person name="Ramamoorthy G.K."/>
            <person name="Gryganskyi A."/>
            <person name="Culley D."/>
            <person name="Magnuson J.K."/>
            <person name="James T.Y."/>
            <person name="O'Malley M.A."/>
            <person name="Stajich J.E."/>
            <person name="Spatafora J.W."/>
            <person name="Visel A."/>
            <person name="Grigoriev I.V."/>
        </authorList>
    </citation>
    <scope>NUCLEOTIDE SEQUENCE [LARGE SCALE GENOMIC DNA]</scope>
    <source>
        <strain evidence="10">finn</strain>
    </source>
</reference>
<feature type="repeat" description="WD" evidence="6">
    <location>
        <begin position="507"/>
        <end position="548"/>
    </location>
</feature>
<evidence type="ECO:0000259" key="8">
    <source>
        <dbReference type="Pfam" id="PF08232"/>
    </source>
</evidence>
<feature type="repeat" description="WD" evidence="6">
    <location>
        <begin position="310"/>
        <end position="341"/>
    </location>
</feature>
<comment type="similarity">
    <text evidence="1">Belongs to the WD repeat striatin family.</text>
</comment>
<dbReference type="EMBL" id="MCFH01000013">
    <property type="protein sequence ID" value="ORX53461.1"/>
    <property type="molecule type" value="Genomic_DNA"/>
</dbReference>
<evidence type="ECO:0000256" key="2">
    <source>
        <dbReference type="ARBA" id="ARBA00022574"/>
    </source>
</evidence>
<dbReference type="Gene3D" id="2.130.10.10">
    <property type="entry name" value="YVTN repeat-like/Quinoprotein amine dehydrogenase"/>
    <property type="match status" value="2"/>
</dbReference>
<dbReference type="SMART" id="SM00320">
    <property type="entry name" value="WD40"/>
    <property type="match status" value="6"/>
</dbReference>
<dbReference type="InterPro" id="IPR019775">
    <property type="entry name" value="WD40_repeat_CS"/>
</dbReference>
<organism evidence="9 10">
    <name type="scientific">Piromyces finnis</name>
    <dbReference type="NCBI Taxonomy" id="1754191"/>
    <lineage>
        <taxon>Eukaryota</taxon>
        <taxon>Fungi</taxon>
        <taxon>Fungi incertae sedis</taxon>
        <taxon>Chytridiomycota</taxon>
        <taxon>Chytridiomycota incertae sedis</taxon>
        <taxon>Neocallimastigomycetes</taxon>
        <taxon>Neocallimastigales</taxon>
        <taxon>Neocallimastigaceae</taxon>
        <taxon>Piromyces</taxon>
    </lineage>
</organism>
<dbReference type="InterPro" id="IPR015943">
    <property type="entry name" value="WD40/YVTN_repeat-like_dom_sf"/>
</dbReference>
<evidence type="ECO:0000256" key="6">
    <source>
        <dbReference type="PROSITE-ProRule" id="PRU00221"/>
    </source>
</evidence>
<gene>
    <name evidence="9" type="ORF">BCR36DRAFT_284761</name>
</gene>
<dbReference type="InterPro" id="IPR036322">
    <property type="entry name" value="WD40_repeat_dom_sf"/>
</dbReference>
<name>A0A1Y1VDQ7_9FUNG</name>
<evidence type="ECO:0000256" key="5">
    <source>
        <dbReference type="ARBA" id="ARBA00023054"/>
    </source>
</evidence>
<evidence type="ECO:0000256" key="7">
    <source>
        <dbReference type="SAM" id="MobiDB-lite"/>
    </source>
</evidence>
<dbReference type="GO" id="GO:0005516">
    <property type="term" value="F:calmodulin binding"/>
    <property type="evidence" value="ECO:0007669"/>
    <property type="project" value="UniProtKB-KW"/>
</dbReference>
<evidence type="ECO:0000256" key="1">
    <source>
        <dbReference type="ARBA" id="ARBA00009616"/>
    </source>
</evidence>
<dbReference type="PANTHER" id="PTHR15653:SF0">
    <property type="entry name" value="CONNECTOR OF KINASE TO AP-1, ISOFORM E"/>
    <property type="match status" value="1"/>
</dbReference>
<dbReference type="AlphaFoldDB" id="A0A1Y1VDQ7"/>
<evidence type="ECO:0000256" key="4">
    <source>
        <dbReference type="ARBA" id="ARBA00022860"/>
    </source>
</evidence>
<dbReference type="PRINTS" id="PR00320">
    <property type="entry name" value="GPROTEINBRPT"/>
</dbReference>
<sequence>MASDIYQQNSPNGYNNYSFPGVLHYLQMEWRKFEKERTEWEIERADLKTRLSFLEGERRGIENLKVDLLRRIKMLEYALRQESNNEEEQVEDNNVNDKKQENTKAPETKEDVNALNVKLNKTGNKDQSLRYQLSIKNEEANALTPTPMKIGYWNPSSNNSSSLNDLKNLKHNSESLSGINNISNNNNSLQKSIKTATYTTMNKEKNLKPVNSSSNNINNASNNNNNMNGNNNEYNLIVKKKMNGKRKEAPLSKLCNYYFIHLDTVRSLSFHHTDKVLLSGSDDGTAKLWNLEFLGNTKKSMIDIDPVYTYRGHLGPVLSVDISDDICYTGGFDSTIRSWKVPPKNMELYSKYDSSIKQHVFEGHTDAVWCVKAHPLKDQYHLLASASSDGTVKLWDTESYELKSTLDYNGLVSESKEVEANPTYINWLHTDYSKAIVSYQNSIVKLFDLETGSEYMKLPSAETYDNTPGTQINQVISHPTMPLIITAHEDCFIRFFDIKSGECIHSMTAHLDGVSSLSVHPSGISFASGGHDSSIRIWDIASKNCIQEMSSHRKKFDEGVWCVKYHPTLSNILASCGGDSTSKIYSVDQPC</sequence>
<keyword evidence="5" id="KW-0175">Coiled coil</keyword>
<dbReference type="Proteomes" id="UP000193719">
    <property type="component" value="Unassembled WGS sequence"/>
</dbReference>
<feature type="repeat" description="WD" evidence="6">
    <location>
        <begin position="258"/>
        <end position="292"/>
    </location>
</feature>
<evidence type="ECO:0000313" key="9">
    <source>
        <dbReference type="EMBL" id="ORX53461.1"/>
    </source>
</evidence>
<dbReference type="Pfam" id="PF00400">
    <property type="entry name" value="WD40"/>
    <property type="match status" value="5"/>
</dbReference>
<dbReference type="PROSITE" id="PS50082">
    <property type="entry name" value="WD_REPEATS_2"/>
    <property type="match status" value="4"/>
</dbReference>
<feature type="region of interest" description="Disordered" evidence="7">
    <location>
        <begin position="82"/>
        <end position="108"/>
    </location>
</feature>
<dbReference type="PANTHER" id="PTHR15653">
    <property type="entry name" value="STRIATIN"/>
    <property type="match status" value="1"/>
</dbReference>
<dbReference type="PROSITE" id="PS00678">
    <property type="entry name" value="WD_REPEATS_1"/>
    <property type="match status" value="2"/>
</dbReference>
<feature type="repeat" description="WD" evidence="6">
    <location>
        <begin position="361"/>
        <end position="405"/>
    </location>
</feature>
<dbReference type="OrthoDB" id="727118at2759"/>
<evidence type="ECO:0000256" key="3">
    <source>
        <dbReference type="ARBA" id="ARBA00022737"/>
    </source>
</evidence>
<reference evidence="9 10" key="1">
    <citation type="submission" date="2016-08" db="EMBL/GenBank/DDBJ databases">
        <title>Genomes of anaerobic fungi encode conserved fungal cellulosomes for biomass hydrolysis.</title>
        <authorList>
            <consortium name="DOE Joint Genome Institute"/>
            <person name="Haitjema C.H."/>
            <person name="Gilmore S.P."/>
            <person name="Henske J.K."/>
            <person name="Solomon K.V."/>
            <person name="De Groot R."/>
            <person name="Kuo A."/>
            <person name="Mondo S.J."/>
            <person name="Salamov A.A."/>
            <person name="Labutti K."/>
            <person name="Zhao Z."/>
            <person name="Chiniquy J."/>
            <person name="Barry K."/>
            <person name="Brewer H.M."/>
            <person name="Purvine S.O."/>
            <person name="Wright A.T."/>
            <person name="Boxma B."/>
            <person name="Van Alen T."/>
            <person name="Hackstein J.H."/>
            <person name="Baker S.E."/>
            <person name="Grigoriev I.V."/>
            <person name="O'Malley M.A."/>
        </authorList>
    </citation>
    <scope>NUCLEOTIDE SEQUENCE [LARGE SCALE GENOMIC DNA]</scope>
    <source>
        <strain evidence="10">finn</strain>
    </source>
</reference>
<dbReference type="InterPro" id="IPR051488">
    <property type="entry name" value="WD_repeat_striatin"/>
</dbReference>
<accession>A0A1Y1VDQ7</accession>
<keyword evidence="4" id="KW-0112">Calmodulin-binding</keyword>
<comment type="caution">
    <text evidence="9">The sequence shown here is derived from an EMBL/GenBank/DDBJ whole genome shotgun (WGS) entry which is preliminary data.</text>
</comment>
<dbReference type="SUPFAM" id="SSF50978">
    <property type="entry name" value="WD40 repeat-like"/>
    <property type="match status" value="1"/>
</dbReference>
<dbReference type="InterPro" id="IPR020472">
    <property type="entry name" value="WD40_PAC1"/>
</dbReference>
<dbReference type="InterPro" id="IPR013258">
    <property type="entry name" value="Striatin_N"/>
</dbReference>
<dbReference type="Pfam" id="PF08232">
    <property type="entry name" value="Striatin"/>
    <property type="match status" value="1"/>
</dbReference>
<protein>
    <submittedName>
        <fullName evidence="9">WD40 repeat-like protein</fullName>
    </submittedName>
</protein>
<keyword evidence="2 6" id="KW-0853">WD repeat</keyword>
<keyword evidence="3" id="KW-0677">Repeat</keyword>
<keyword evidence="10" id="KW-1185">Reference proteome</keyword>
<dbReference type="Gene3D" id="1.20.5.300">
    <property type="match status" value="1"/>
</dbReference>
<dbReference type="CDD" id="cd00200">
    <property type="entry name" value="WD40"/>
    <property type="match status" value="1"/>
</dbReference>
<evidence type="ECO:0000313" key="10">
    <source>
        <dbReference type="Proteomes" id="UP000193719"/>
    </source>
</evidence>
<feature type="compositionally biased region" description="Basic and acidic residues" evidence="7">
    <location>
        <begin position="95"/>
        <end position="108"/>
    </location>
</feature>
<feature type="domain" description="Striatin N-terminal" evidence="8">
    <location>
        <begin position="19"/>
        <end position="167"/>
    </location>
</feature>
<dbReference type="STRING" id="1754191.A0A1Y1VDQ7"/>
<dbReference type="PROSITE" id="PS50294">
    <property type="entry name" value="WD_REPEATS_REGION"/>
    <property type="match status" value="3"/>
</dbReference>
<proteinExistence type="inferred from homology"/>
<dbReference type="InterPro" id="IPR001680">
    <property type="entry name" value="WD40_rpt"/>
</dbReference>